<evidence type="ECO:0000256" key="2">
    <source>
        <dbReference type="ARBA" id="ARBA00022531"/>
    </source>
</evidence>
<dbReference type="PANTHER" id="PTHR35299:SF6">
    <property type="entry name" value="RUBISCO ACCUMULATION FACTOR 1"/>
    <property type="match status" value="1"/>
</dbReference>
<evidence type="ECO:0000313" key="10">
    <source>
        <dbReference type="EMBL" id="MBD6618292.1"/>
    </source>
</evidence>
<dbReference type="AlphaFoldDB" id="A0AA40T0E0"/>
<evidence type="ECO:0000256" key="5">
    <source>
        <dbReference type="ARBA" id="ARBA00023859"/>
    </source>
</evidence>
<dbReference type="InterPro" id="IPR041358">
    <property type="entry name" value="Raf1_N"/>
</dbReference>
<feature type="domain" description="Rubisco accumulation factor 1 alpha-helical" evidence="8">
    <location>
        <begin position="91"/>
        <end position="196"/>
    </location>
</feature>
<dbReference type="Pfam" id="PF18087">
    <property type="entry name" value="RuBisCo_chap_C"/>
    <property type="match status" value="1"/>
</dbReference>
<dbReference type="Pfam" id="PF18579">
    <property type="entry name" value="Raf1_HTH"/>
    <property type="match status" value="1"/>
</dbReference>
<dbReference type="GO" id="GO:0015979">
    <property type="term" value="P:photosynthesis"/>
    <property type="evidence" value="ECO:0007669"/>
    <property type="project" value="UniProtKB-KW"/>
</dbReference>
<evidence type="ECO:0000259" key="7">
    <source>
        <dbReference type="Pfam" id="PF18087"/>
    </source>
</evidence>
<dbReference type="Pfam" id="PF18578">
    <property type="entry name" value="Raf1_N"/>
    <property type="match status" value="1"/>
</dbReference>
<dbReference type="InterPro" id="IPR046382">
    <property type="entry name" value="Raf1_cyn"/>
</dbReference>
<dbReference type="InterPro" id="IPR040858">
    <property type="entry name" value="Raf1_C"/>
</dbReference>
<feature type="domain" description="Rubisco accumulation factor 1 C-terminal" evidence="7">
    <location>
        <begin position="210"/>
        <end position="347"/>
    </location>
</feature>
<accession>A0AA40T0E0</accession>
<comment type="caution">
    <text evidence="10">The sequence shown here is derived from an EMBL/GenBank/DDBJ whole genome shotgun (WGS) entry which is preliminary data.</text>
</comment>
<evidence type="ECO:0000259" key="8">
    <source>
        <dbReference type="Pfam" id="PF18578"/>
    </source>
</evidence>
<dbReference type="EMBL" id="VJXY01000025">
    <property type="protein sequence ID" value="MBD6618292.1"/>
    <property type="molecule type" value="Genomic_DNA"/>
</dbReference>
<dbReference type="RefSeq" id="WP_191759506.1">
    <property type="nucleotide sequence ID" value="NZ_VJXY01000025.1"/>
</dbReference>
<comment type="domain">
    <text evidence="6">Has 3 domains, the N-terminal alpha-helical domain, an extended flexible linker and the C-terminal beta-sheet domain. The 2 C-terminal beta-sheet domains are swapped and pack against each other to form the dimer interface.</text>
</comment>
<reference evidence="10" key="1">
    <citation type="submission" date="2019-07" db="EMBL/GenBank/DDBJ databases">
        <title>Toxilogical consequences of a new and cryptic species of cyanobacteria (Komarekiella delphini-convector) recovered from the epidermis of a bottlenose dolphin and 1500 ft. in the air.</title>
        <authorList>
            <person name="Brown A.O."/>
            <person name="Dvorak P."/>
            <person name="Villanueva C.D."/>
            <person name="Foss A.J."/>
            <person name="Garvey A.D."/>
            <person name="Gibson Q.A."/>
            <person name="Johansen J.R."/>
            <person name="Casamatta D.A."/>
        </authorList>
    </citation>
    <scope>NUCLEOTIDE SEQUENCE</scope>
    <source>
        <strain evidence="10">SJRDD-AB1</strain>
    </source>
</reference>
<dbReference type="GO" id="GO:0110102">
    <property type="term" value="P:ribulose bisphosphate carboxylase complex assembly"/>
    <property type="evidence" value="ECO:0007669"/>
    <property type="project" value="UniProtKB-UniRule"/>
</dbReference>
<keyword evidence="2 6" id="KW-0602">Photosynthesis</keyword>
<evidence type="ECO:0000256" key="3">
    <source>
        <dbReference type="ARBA" id="ARBA00023186"/>
    </source>
</evidence>
<keyword evidence="11" id="KW-1185">Reference proteome</keyword>
<keyword evidence="3 6" id="KW-0143">Chaperone</keyword>
<evidence type="ECO:0000313" key="11">
    <source>
        <dbReference type="Proteomes" id="UP001165986"/>
    </source>
</evidence>
<gene>
    <name evidence="6" type="primary">raf1</name>
    <name evidence="10" type="ORF">FNW02_21305</name>
</gene>
<organism evidence="10 11">
    <name type="scientific">Komarekiella delphini-convector SJRDD-AB1</name>
    <dbReference type="NCBI Taxonomy" id="2593771"/>
    <lineage>
        <taxon>Bacteria</taxon>
        <taxon>Bacillati</taxon>
        <taxon>Cyanobacteriota</taxon>
        <taxon>Cyanophyceae</taxon>
        <taxon>Nostocales</taxon>
        <taxon>Nostocaceae</taxon>
        <taxon>Komarekiella</taxon>
        <taxon>Komarekiella delphini-convector</taxon>
    </lineage>
</organism>
<comment type="similarity">
    <text evidence="6">Belongs to the RAF family.</text>
</comment>
<keyword evidence="1 6" id="KW-0963">Cytoplasm</keyword>
<dbReference type="HAMAP" id="MF_00856">
    <property type="entry name" value="Raf1"/>
    <property type="match status" value="1"/>
</dbReference>
<evidence type="ECO:0000256" key="6">
    <source>
        <dbReference type="HAMAP-Rule" id="MF_00856"/>
    </source>
</evidence>
<evidence type="ECO:0000256" key="1">
    <source>
        <dbReference type="ARBA" id="ARBA00022490"/>
    </source>
</evidence>
<feature type="domain" description="Rubisco accumulation factor 1 helix turn helix" evidence="9">
    <location>
        <begin position="20"/>
        <end position="78"/>
    </location>
</feature>
<comment type="caution">
    <text evidence="6">Lacks conserved residue(s) required for the propagation of feature annotation.</text>
</comment>
<evidence type="ECO:0000259" key="9">
    <source>
        <dbReference type="Pfam" id="PF18579"/>
    </source>
</evidence>
<protein>
    <recommendedName>
        <fullName evidence="5 6">RuBisCO accumulation factor 1</fullName>
    </recommendedName>
</protein>
<sequence length="362" mass="41222">MTDLPPNTQNPDDATNNDVAQEFLRKLRQKQGSWVEWGVAIAYLQKNGYNPQEIFEATGFEPIQQNQVVVGSQVYNSLEKFGASEATRSHYTARGSDILYELRLLNQEERAAAAELAFTHKIDADEAREVAKSIKEFSYFRTLPEGFSAHPGDAVAYQAWKLARQNTDLQQRSRLIAKGLRFAHTPNARKQIEQLLTDFSVVPKRPAPILPFYRLESEEELPRIVPVVGELPLTAQDLQAVPLVTEIEPFRMVKFSGEQAWVPIPGWQVLLRAEDPVVILANGDRLPNQTQSQPQPVLVVIDRAQRQWDESSYFVVENSGELDFQWFETAPEIPLFGKIIIIVRPKKILDEELTKDSWQIDE</sequence>
<dbReference type="InterPro" id="IPR037494">
    <property type="entry name" value="RAF1"/>
</dbReference>
<dbReference type="GO" id="GO:0015977">
    <property type="term" value="P:carbon fixation"/>
    <property type="evidence" value="ECO:0007669"/>
    <property type="project" value="UniProtKB-UniRule"/>
</dbReference>
<feature type="region of interest" description="C-terminal beta-sheet" evidence="6">
    <location>
        <begin position="222"/>
        <end position="348"/>
    </location>
</feature>
<dbReference type="InterPro" id="IPR040781">
    <property type="entry name" value="Raf1_HTH"/>
</dbReference>
<name>A0AA40T0E0_9NOST</name>
<comment type="function">
    <text evidence="6">A major RuBisCO chaperone. Acts after GroEL-GroES chaperonin to fold and/or assemble the large subunit of RuBisCO (ccbL, rbcL). Cooperates with RbcX in RbcL folding, plays the major role in assembly of dimers into RbcL(8)-Raf1(8) intermediate complexes. RbcS replaces Raf1, leading to holoenzyme formation.</text>
</comment>
<proteinExistence type="inferred from homology"/>
<evidence type="ECO:0000256" key="4">
    <source>
        <dbReference type="ARBA" id="ARBA00023300"/>
    </source>
</evidence>
<comment type="subcellular location">
    <subcellularLocation>
        <location evidence="6">Cytoplasm</location>
    </subcellularLocation>
</comment>
<dbReference type="Proteomes" id="UP001165986">
    <property type="component" value="Unassembled WGS sequence"/>
</dbReference>
<dbReference type="PANTHER" id="PTHR35299">
    <property type="entry name" value="RUBISCO ACCUMULATION FACTOR 1"/>
    <property type="match status" value="1"/>
</dbReference>
<keyword evidence="4 6" id="KW-0120">Carbon dioxide fixation</keyword>
<comment type="subunit">
    <text evidence="6">Homodimer. Forms an RbcL(8)-Raf1(8) complex. Forms complexes of many stoichiometries with RbcL with and without RbcS. RbcX and Raf1 can bind simultaneously to RbcL.</text>
</comment>
<dbReference type="GO" id="GO:0005737">
    <property type="term" value="C:cytoplasm"/>
    <property type="evidence" value="ECO:0007669"/>
    <property type="project" value="UniProtKB-SubCell"/>
</dbReference>